<evidence type="ECO:0000256" key="1">
    <source>
        <dbReference type="SAM" id="Phobius"/>
    </source>
</evidence>
<evidence type="ECO:0000313" key="3">
    <source>
        <dbReference type="Proteomes" id="UP001491310"/>
    </source>
</evidence>
<dbReference type="Proteomes" id="UP001491310">
    <property type="component" value="Unassembled WGS sequence"/>
</dbReference>
<name>A0ABR2YIT6_9CHLO</name>
<proteinExistence type="predicted"/>
<keyword evidence="1" id="KW-0472">Membrane</keyword>
<protein>
    <recommendedName>
        <fullName evidence="4">Copper transporter</fullName>
    </recommendedName>
</protein>
<keyword evidence="1" id="KW-1133">Transmembrane helix</keyword>
<gene>
    <name evidence="2" type="ORF">WJX75_001205</name>
</gene>
<organism evidence="2 3">
    <name type="scientific">Coccomyxa subellipsoidea</name>
    <dbReference type="NCBI Taxonomy" id="248742"/>
    <lineage>
        <taxon>Eukaryota</taxon>
        <taxon>Viridiplantae</taxon>
        <taxon>Chlorophyta</taxon>
        <taxon>core chlorophytes</taxon>
        <taxon>Trebouxiophyceae</taxon>
        <taxon>Trebouxiophyceae incertae sedis</taxon>
        <taxon>Coccomyxaceae</taxon>
        <taxon>Coccomyxa</taxon>
    </lineage>
</organism>
<dbReference type="EMBL" id="JALJOT010000010">
    <property type="protein sequence ID" value="KAK9906397.1"/>
    <property type="molecule type" value="Genomic_DNA"/>
</dbReference>
<feature type="transmembrane region" description="Helical" evidence="1">
    <location>
        <begin position="172"/>
        <end position="190"/>
    </location>
</feature>
<feature type="transmembrane region" description="Helical" evidence="1">
    <location>
        <begin position="45"/>
        <end position="67"/>
    </location>
</feature>
<sequence>MVFREGCLASAGGSITPPFARGLDINGSEIFNFLFPDGSVFSAHWTSYAILALVLAVAVELSTRLLMLLSQEPPSEEELSRLEFKAMKAEAREAAKERRERAQLDRKMRSRMMERIADIKRKRLQDARGGRTRSVATRAAGASGKETVPSKEELEKEKYIFRDFIVEERYRGLKWLFTATLMAIWVTGVLNKDSALAP</sequence>
<accession>A0ABR2YIT6</accession>
<comment type="caution">
    <text evidence="2">The sequence shown here is derived from an EMBL/GenBank/DDBJ whole genome shotgun (WGS) entry which is preliminary data.</text>
</comment>
<reference evidence="2 3" key="1">
    <citation type="journal article" date="2024" name="Nat. Commun.">
        <title>Phylogenomics reveals the evolutionary origins of lichenization in chlorophyte algae.</title>
        <authorList>
            <person name="Puginier C."/>
            <person name="Libourel C."/>
            <person name="Otte J."/>
            <person name="Skaloud P."/>
            <person name="Haon M."/>
            <person name="Grisel S."/>
            <person name="Petersen M."/>
            <person name="Berrin J.G."/>
            <person name="Delaux P.M."/>
            <person name="Dal Grande F."/>
            <person name="Keller J."/>
        </authorList>
    </citation>
    <scope>NUCLEOTIDE SEQUENCE [LARGE SCALE GENOMIC DNA]</scope>
    <source>
        <strain evidence="2 3">SAG 216-7</strain>
    </source>
</reference>
<evidence type="ECO:0008006" key="4">
    <source>
        <dbReference type="Google" id="ProtNLM"/>
    </source>
</evidence>
<keyword evidence="3" id="KW-1185">Reference proteome</keyword>
<keyword evidence="1" id="KW-0812">Transmembrane</keyword>
<evidence type="ECO:0000313" key="2">
    <source>
        <dbReference type="EMBL" id="KAK9906397.1"/>
    </source>
</evidence>